<dbReference type="OMA" id="HTLIIRM"/>
<feature type="chain" id="PRO_5004455571" evidence="3">
    <location>
        <begin position="20"/>
        <end position="508"/>
    </location>
</feature>
<evidence type="ECO:0000256" key="3">
    <source>
        <dbReference type="SAM" id="SignalP"/>
    </source>
</evidence>
<reference evidence="5" key="1">
    <citation type="journal article" date="2012" name="Science">
        <title>The Paleozoic origin of enzymatic lignin decomposition reconstructed from 31 fungal genomes.</title>
        <authorList>
            <person name="Floudas D."/>
            <person name="Binder M."/>
            <person name="Riley R."/>
            <person name="Barry K."/>
            <person name="Blanchette R.A."/>
            <person name="Henrissat B."/>
            <person name="Martinez A.T."/>
            <person name="Otillar R."/>
            <person name="Spatafora J.W."/>
            <person name="Yadav J.S."/>
            <person name="Aerts A."/>
            <person name="Benoit I."/>
            <person name="Boyd A."/>
            <person name="Carlson A."/>
            <person name="Copeland A."/>
            <person name="Coutinho P.M."/>
            <person name="de Vries R.P."/>
            <person name="Ferreira P."/>
            <person name="Findley K."/>
            <person name="Foster B."/>
            <person name="Gaskell J."/>
            <person name="Glotzer D."/>
            <person name="Gorecki P."/>
            <person name="Heitman J."/>
            <person name="Hesse C."/>
            <person name="Hori C."/>
            <person name="Igarashi K."/>
            <person name="Jurgens J.A."/>
            <person name="Kallen N."/>
            <person name="Kersten P."/>
            <person name="Kohler A."/>
            <person name="Kuees U."/>
            <person name="Kumar T.K.A."/>
            <person name="Kuo A."/>
            <person name="LaButti K."/>
            <person name="Larrondo L.F."/>
            <person name="Lindquist E."/>
            <person name="Ling A."/>
            <person name="Lombard V."/>
            <person name="Lucas S."/>
            <person name="Lundell T."/>
            <person name="Martin R."/>
            <person name="McLaughlin D.J."/>
            <person name="Morgenstern I."/>
            <person name="Morin E."/>
            <person name="Murat C."/>
            <person name="Nagy L.G."/>
            <person name="Nolan M."/>
            <person name="Ohm R.A."/>
            <person name="Patyshakuliyeva A."/>
            <person name="Rokas A."/>
            <person name="Ruiz-Duenas F.J."/>
            <person name="Sabat G."/>
            <person name="Salamov A."/>
            <person name="Samejima M."/>
            <person name="Schmutz J."/>
            <person name="Slot J.C."/>
            <person name="St John F."/>
            <person name="Stenlid J."/>
            <person name="Sun H."/>
            <person name="Sun S."/>
            <person name="Syed K."/>
            <person name="Tsang A."/>
            <person name="Wiebenga A."/>
            <person name="Young D."/>
            <person name="Pisabarro A."/>
            <person name="Eastwood D.C."/>
            <person name="Martin F."/>
            <person name="Cullen D."/>
            <person name="Grigoriev I.V."/>
            <person name="Hibbett D.S."/>
        </authorList>
    </citation>
    <scope>NUCLEOTIDE SEQUENCE [LARGE SCALE GENOMIC DNA]</scope>
    <source>
        <strain evidence="5">FP-101664</strain>
    </source>
</reference>
<evidence type="ECO:0000313" key="5">
    <source>
        <dbReference type="Proteomes" id="UP000054317"/>
    </source>
</evidence>
<keyword evidence="3" id="KW-0732">Signal</keyword>
<keyword evidence="5" id="KW-1185">Reference proteome</keyword>
<evidence type="ECO:0000256" key="2">
    <source>
        <dbReference type="SAM" id="Phobius"/>
    </source>
</evidence>
<dbReference type="AlphaFoldDB" id="R7S7Z3"/>
<dbReference type="EMBL" id="JH711797">
    <property type="protein sequence ID" value="EIW52121.1"/>
    <property type="molecule type" value="Genomic_DNA"/>
</dbReference>
<proteinExistence type="predicted"/>
<protein>
    <submittedName>
        <fullName evidence="4">Uncharacterized protein</fullName>
    </submittedName>
</protein>
<feature type="region of interest" description="Disordered" evidence="1">
    <location>
        <begin position="419"/>
        <end position="470"/>
    </location>
</feature>
<sequence>MPCLFWLPHFLFLVASALGVLSISKIVDDADSSIIYSPAAQWTQGPTCVNCAILPDASLAHDETWHYATYDPTEDTVVPSITFNFRATGVAVHNILPPFVPTAPSSNVELAFVIDGEAQPNFSFTPQSADTAFVYDQVVMSVGNLSFQEHTLIIRMQSNQASVVLFDFLELTLPDQAVEKSHQSSTSASTSTAPAVTTIVTVTSTQRNPGQIVTTLTLTSSLTSSASQASTVLSLPQSPALVASSSDGTHATSNLQLSQGASSMVMTSETVPGALGSATISTQSPSQSQSQSAIPVNGSTVSSTTIGAAAGGGALLIIIILILGKEMLPHNRTEAANGGDKPSEQTRGHEYGPTPIHHSLFPGFPNGDPFVDGNEDLGLLAPEISSSGDVASFGGGAAPDSNLSAGTMVTPALRSSVPLHEDASLHTSTPPSTFLDGWNTDEKDDPESTPGALQAGNGAPRIVGQATPRPEELAEQLAALREEVAQIRRYREARAMSPLEAPPQYSEP</sequence>
<feature type="region of interest" description="Disordered" evidence="1">
    <location>
        <begin position="332"/>
        <end position="377"/>
    </location>
</feature>
<organism evidence="4 5">
    <name type="scientific">Trametes versicolor (strain FP-101664)</name>
    <name type="common">White-rot fungus</name>
    <name type="synonym">Coriolus versicolor</name>
    <dbReference type="NCBI Taxonomy" id="717944"/>
    <lineage>
        <taxon>Eukaryota</taxon>
        <taxon>Fungi</taxon>
        <taxon>Dikarya</taxon>
        <taxon>Basidiomycota</taxon>
        <taxon>Agaricomycotina</taxon>
        <taxon>Agaricomycetes</taxon>
        <taxon>Polyporales</taxon>
        <taxon>Polyporaceae</taxon>
        <taxon>Trametes</taxon>
    </lineage>
</organism>
<feature type="signal peptide" evidence="3">
    <location>
        <begin position="1"/>
        <end position="19"/>
    </location>
</feature>
<feature type="region of interest" description="Disordered" evidence="1">
    <location>
        <begin position="276"/>
        <end position="300"/>
    </location>
</feature>
<dbReference type="RefSeq" id="XP_008045011.1">
    <property type="nucleotide sequence ID" value="XM_008046820.1"/>
</dbReference>
<dbReference type="KEGG" id="tvs:TRAVEDRAFT_24792"/>
<evidence type="ECO:0000256" key="1">
    <source>
        <dbReference type="SAM" id="MobiDB-lite"/>
    </source>
</evidence>
<dbReference type="GeneID" id="19412430"/>
<feature type="compositionally biased region" description="Low complexity" evidence="1">
    <location>
        <begin position="277"/>
        <end position="295"/>
    </location>
</feature>
<feature type="transmembrane region" description="Helical" evidence="2">
    <location>
        <begin position="306"/>
        <end position="324"/>
    </location>
</feature>
<evidence type="ECO:0000313" key="4">
    <source>
        <dbReference type="EMBL" id="EIW52121.1"/>
    </source>
</evidence>
<accession>R7S7Z3</accession>
<gene>
    <name evidence="4" type="ORF">TRAVEDRAFT_24792</name>
</gene>
<dbReference type="OrthoDB" id="3045159at2759"/>
<dbReference type="Proteomes" id="UP000054317">
    <property type="component" value="Unassembled WGS sequence"/>
</dbReference>
<keyword evidence="2" id="KW-1133">Transmembrane helix</keyword>
<keyword evidence="2" id="KW-0812">Transmembrane</keyword>
<feature type="compositionally biased region" description="Basic and acidic residues" evidence="1">
    <location>
        <begin position="341"/>
        <end position="350"/>
    </location>
</feature>
<keyword evidence="2" id="KW-0472">Membrane</keyword>
<name>R7S7Z3_TRAVS</name>